<dbReference type="Gene3D" id="3.30.450.40">
    <property type="match status" value="1"/>
</dbReference>
<proteinExistence type="predicted"/>
<dbReference type="EMBL" id="BSNX01000075">
    <property type="protein sequence ID" value="GLQ76238.1"/>
    <property type="molecule type" value="Genomic_DNA"/>
</dbReference>
<dbReference type="Pfam" id="PF01590">
    <property type="entry name" value="GAF"/>
    <property type="match status" value="1"/>
</dbReference>
<gene>
    <name evidence="2" type="ORF">GCM10007932_56010</name>
</gene>
<dbReference type="RefSeq" id="WP_126606490.1">
    <property type="nucleotide sequence ID" value="NZ_AP025145.1"/>
</dbReference>
<comment type="caution">
    <text evidence="2">The sequence shown here is derived from an EMBL/GenBank/DDBJ whole genome shotgun (WGS) entry which is preliminary data.</text>
</comment>
<keyword evidence="3" id="KW-1185">Reference proteome</keyword>
<protein>
    <recommendedName>
        <fullName evidence="1">GAF domain-containing protein</fullName>
    </recommendedName>
</protein>
<dbReference type="Proteomes" id="UP001156690">
    <property type="component" value="Unassembled WGS sequence"/>
</dbReference>
<evidence type="ECO:0000313" key="2">
    <source>
        <dbReference type="EMBL" id="GLQ76238.1"/>
    </source>
</evidence>
<dbReference type="InterPro" id="IPR029016">
    <property type="entry name" value="GAF-like_dom_sf"/>
</dbReference>
<dbReference type="AlphaFoldDB" id="A0AAV5P199"/>
<evidence type="ECO:0000313" key="3">
    <source>
        <dbReference type="Proteomes" id="UP001156690"/>
    </source>
</evidence>
<feature type="domain" description="GAF" evidence="1">
    <location>
        <begin position="61"/>
        <end position="135"/>
    </location>
</feature>
<dbReference type="InterPro" id="IPR003018">
    <property type="entry name" value="GAF"/>
</dbReference>
<sequence>MSENFASFERTQKELKCAVGFKLLTIMCLTSNQACRCYTSDANHYPVSGVKPLEFDDWHQQVVVMATPFVCNERALLDKHLKDSTLFEKLQLGSAINLPVMFQDEVIGTINLLDEEGAYLSIDLPNAMEVAQQVAPDLMAFRRALEK</sequence>
<name>A0AAV5P199_9VIBR</name>
<evidence type="ECO:0000259" key="1">
    <source>
        <dbReference type="Pfam" id="PF01590"/>
    </source>
</evidence>
<reference evidence="3" key="1">
    <citation type="journal article" date="2019" name="Int. J. Syst. Evol. Microbiol.">
        <title>The Global Catalogue of Microorganisms (GCM) 10K type strain sequencing project: providing services to taxonomists for standard genome sequencing and annotation.</title>
        <authorList>
            <consortium name="The Broad Institute Genomics Platform"/>
            <consortium name="The Broad Institute Genome Sequencing Center for Infectious Disease"/>
            <person name="Wu L."/>
            <person name="Ma J."/>
        </authorList>
    </citation>
    <scope>NUCLEOTIDE SEQUENCE [LARGE SCALE GENOMIC DNA]</scope>
    <source>
        <strain evidence="3">NBRC 15640</strain>
    </source>
</reference>
<accession>A0AAV5P199</accession>
<organism evidence="2 3">
    <name type="scientific">Vibrio penaeicida</name>
    <dbReference type="NCBI Taxonomy" id="104609"/>
    <lineage>
        <taxon>Bacteria</taxon>
        <taxon>Pseudomonadati</taxon>
        <taxon>Pseudomonadota</taxon>
        <taxon>Gammaproteobacteria</taxon>
        <taxon>Vibrionales</taxon>
        <taxon>Vibrionaceae</taxon>
        <taxon>Vibrio</taxon>
    </lineage>
</organism>